<dbReference type="CDD" id="cd00377">
    <property type="entry name" value="ICL_PEPM"/>
    <property type="match status" value="1"/>
</dbReference>
<dbReference type="InterPro" id="IPR039556">
    <property type="entry name" value="ICL/PEPM"/>
</dbReference>
<proteinExistence type="predicted"/>
<name>A0A371QWB3_9CREN</name>
<comment type="caution">
    <text evidence="4">The sequence shown here is derived from an EMBL/GenBank/DDBJ whole genome shotgun (WGS) entry which is preliminary data.</text>
</comment>
<dbReference type="InterPro" id="IPR006254">
    <property type="entry name" value="Isocitrate_lyase"/>
</dbReference>
<evidence type="ECO:0000313" key="2">
    <source>
        <dbReference type="EMBL" id="HII45898.1"/>
    </source>
</evidence>
<protein>
    <submittedName>
        <fullName evidence="4">Isocitrate lyase</fullName>
    </submittedName>
    <submittedName>
        <fullName evidence="2">Oxaloacetate decarboxylase</fullName>
    </submittedName>
</protein>
<evidence type="ECO:0000313" key="5">
    <source>
        <dbReference type="Proteomes" id="UP000256877"/>
    </source>
</evidence>
<dbReference type="AlphaFoldDB" id="A0A371QWB3"/>
<dbReference type="GO" id="GO:0004451">
    <property type="term" value="F:isocitrate lyase activity"/>
    <property type="evidence" value="ECO:0007669"/>
    <property type="project" value="InterPro"/>
</dbReference>
<dbReference type="PANTHER" id="PTHR42905">
    <property type="entry name" value="PHOSPHOENOLPYRUVATE CARBOXYLASE"/>
    <property type="match status" value="1"/>
</dbReference>
<dbReference type="PROSITE" id="PS00161">
    <property type="entry name" value="ISOCITRATE_LYASE"/>
    <property type="match status" value="1"/>
</dbReference>
<evidence type="ECO:0000313" key="4">
    <source>
        <dbReference type="EMBL" id="RFA94560.1"/>
    </source>
</evidence>
<dbReference type="RefSeq" id="WP_011008257.1">
    <property type="nucleotide sequence ID" value="NZ_DAIOPL010000001.1"/>
</dbReference>
<evidence type="ECO:0000313" key="6">
    <source>
        <dbReference type="Proteomes" id="UP000257123"/>
    </source>
</evidence>
<dbReference type="Proteomes" id="UP000256877">
    <property type="component" value="Unassembled WGS sequence"/>
</dbReference>
<dbReference type="GeneID" id="1466042"/>
<dbReference type="SUPFAM" id="SSF51621">
    <property type="entry name" value="Phosphoenolpyruvate/pyruvate domain"/>
    <property type="match status" value="1"/>
</dbReference>
<dbReference type="Gene3D" id="3.20.20.60">
    <property type="entry name" value="Phosphoenolpyruvate-binding domains"/>
    <property type="match status" value="1"/>
</dbReference>
<dbReference type="GO" id="GO:0019752">
    <property type="term" value="P:carboxylic acid metabolic process"/>
    <property type="evidence" value="ECO:0007669"/>
    <property type="project" value="InterPro"/>
</dbReference>
<organism evidence="4 5">
    <name type="scientific">Pyrobaculum aerophilum</name>
    <dbReference type="NCBI Taxonomy" id="13773"/>
    <lineage>
        <taxon>Archaea</taxon>
        <taxon>Thermoproteota</taxon>
        <taxon>Thermoprotei</taxon>
        <taxon>Thermoproteales</taxon>
        <taxon>Thermoproteaceae</taxon>
        <taxon>Pyrobaculum</taxon>
    </lineage>
</organism>
<dbReference type="InterPro" id="IPR018523">
    <property type="entry name" value="Isocitrate_lyase_ph_CS"/>
</dbReference>
<dbReference type="EMBL" id="NMUE01000091">
    <property type="protein sequence ID" value="RFA92367.1"/>
    <property type="molecule type" value="Genomic_DNA"/>
</dbReference>
<keyword evidence="1 4" id="KW-0456">Lyase</keyword>
<reference evidence="5 6" key="1">
    <citation type="submission" date="2017-07" db="EMBL/GenBank/DDBJ databases">
        <title>Draft genome sequence of aerobic hyperthermophilic archaea, Pyrobaculum aerophilum YKB31 and YKB32.</title>
        <authorList>
            <person name="Mochizuki T."/>
            <person name="Berliner A.J."/>
            <person name="Yoshida-Takashima Y."/>
            <person name="Takaki Y."/>
            <person name="Nunoura T."/>
            <person name="Takai K."/>
        </authorList>
    </citation>
    <scope>NUCLEOTIDE SEQUENCE [LARGE SCALE GENOMIC DNA]</scope>
    <source>
        <strain evidence="3 6">YKB31</strain>
        <strain evidence="4 5">YKB32</strain>
    </source>
</reference>
<dbReference type="OrthoDB" id="9667at2157"/>
<dbReference type="OMA" id="YVSGWQV"/>
<dbReference type="Proteomes" id="UP000651120">
    <property type="component" value="Unassembled WGS sequence"/>
</dbReference>
<dbReference type="Proteomes" id="UP000257123">
    <property type="component" value="Unassembled WGS sequence"/>
</dbReference>
<dbReference type="PANTHER" id="PTHR42905:SF5">
    <property type="entry name" value="CARBOXYVINYL-CARBOXYPHOSPHONATE PHOSPHORYLMUTASE, CHLOROPLASTIC"/>
    <property type="match status" value="1"/>
</dbReference>
<dbReference type="PIRSF" id="PIRSF001362">
    <property type="entry name" value="Isocit_lyase"/>
    <property type="match status" value="1"/>
</dbReference>
<accession>A0A371QWB3</accession>
<dbReference type="InterPro" id="IPR015813">
    <property type="entry name" value="Pyrv/PenolPyrv_kinase-like_dom"/>
</dbReference>
<dbReference type="EMBL" id="DUJP01000001">
    <property type="protein sequence ID" value="HII45898.1"/>
    <property type="molecule type" value="Genomic_DNA"/>
</dbReference>
<reference evidence="2" key="2">
    <citation type="journal article" date="2020" name="bioRxiv">
        <title>A rank-normalized archaeal taxonomy based on genome phylogeny resolves widespread incomplete and uneven classifications.</title>
        <authorList>
            <person name="Rinke C."/>
            <person name="Chuvochina M."/>
            <person name="Mussig A.J."/>
            <person name="Chaumeil P.-A."/>
            <person name="Waite D.W."/>
            <person name="Whitman W.B."/>
            <person name="Parks D.H."/>
            <person name="Hugenholtz P."/>
        </authorList>
    </citation>
    <scope>NUCLEOTIDE SEQUENCE</scope>
    <source>
        <strain evidence="2">UBA8839</strain>
    </source>
</reference>
<sequence length="349" mass="39647">MEKLIGRLDLYERVLKNPGAEFRRLLKTEPYIFTTGVYTPLQAKLAQIAGLKAVYISGYSCSVGYLGAADLNILTLEEYIWIARHIANAVTIPVVADAESGFGSLFNAMRAVKEFWRAGVAAIHVEDQVFPKRCGHLAGKQVMPLDDAVAMFKAIDRVRRNIDPDFFIIARTDAIGASNVEPEKQIDEAIKRAKAYINAGADMVWAEFTRPDDIDAITKFAEGVRKEFPDVPLAFNYSSSFRWHKAKIPVRFKWLAELGYKYIFITLGALHAETYAVYNFVKDLATRQEEALWELQKLKEGHPTESHHKLGDFDYFKELEVTFYPWAKIKYERGAGYGSERDKADERVI</sequence>
<evidence type="ECO:0000313" key="3">
    <source>
        <dbReference type="EMBL" id="RFA92367.1"/>
    </source>
</evidence>
<dbReference type="EMBL" id="NMUF01000082">
    <property type="protein sequence ID" value="RFA94560.1"/>
    <property type="molecule type" value="Genomic_DNA"/>
</dbReference>
<evidence type="ECO:0000256" key="1">
    <source>
        <dbReference type="ARBA" id="ARBA00023239"/>
    </source>
</evidence>
<dbReference type="Pfam" id="PF13714">
    <property type="entry name" value="PEP_mutase"/>
    <property type="match status" value="1"/>
</dbReference>
<dbReference type="InterPro" id="IPR040442">
    <property type="entry name" value="Pyrv_kinase-like_dom_sf"/>
</dbReference>
<gene>
    <name evidence="3" type="ORF">CGL51_14400</name>
    <name evidence="4" type="ORF">CGL52_14270</name>
    <name evidence="2" type="ORF">HA333_00025</name>
</gene>